<accession>A0A4R5A4Q8</accession>
<dbReference type="Proteomes" id="UP000294513">
    <property type="component" value="Unassembled WGS sequence"/>
</dbReference>
<organism evidence="1 2">
    <name type="scientific">Actinomadura rubrisoli</name>
    <dbReference type="NCBI Taxonomy" id="2530368"/>
    <lineage>
        <taxon>Bacteria</taxon>
        <taxon>Bacillati</taxon>
        <taxon>Actinomycetota</taxon>
        <taxon>Actinomycetes</taxon>
        <taxon>Streptosporangiales</taxon>
        <taxon>Thermomonosporaceae</taxon>
        <taxon>Actinomadura</taxon>
    </lineage>
</organism>
<dbReference type="EMBL" id="SMKU01000440">
    <property type="protein sequence ID" value="TDD64482.1"/>
    <property type="molecule type" value="Genomic_DNA"/>
</dbReference>
<sequence>MMMVKDTYPRYFVYEERPVVFIETPGGGLSCVALNPQVGDFQREMYYIAEIDFNHGADYDEVSYDDFVPAVEVYRARNGLGEGTVKALYETMHGLEETARAQGRRQLSPEEQALVRALSKRTHPLFEGYLRERGLTGTPQPTRTPLRMARLFDSVDAAGRPVVQRPPVPDEEREGLLRYLAGAPIVLAARGFDTDVLDPAGRAEVPMTFHTDGTWIWPGAVAYYLREHGVAPEPDLVGWARGNGFEIPEVDEETRAEAVRTINEPASG</sequence>
<proteinExistence type="predicted"/>
<evidence type="ECO:0000313" key="1">
    <source>
        <dbReference type="EMBL" id="TDD64482.1"/>
    </source>
</evidence>
<dbReference type="RefSeq" id="WP_131903024.1">
    <property type="nucleotide sequence ID" value="NZ_SMKU01000440.1"/>
</dbReference>
<keyword evidence="2" id="KW-1185">Reference proteome</keyword>
<evidence type="ECO:0000313" key="2">
    <source>
        <dbReference type="Proteomes" id="UP000294513"/>
    </source>
</evidence>
<name>A0A4R5A4Q8_9ACTN</name>
<protein>
    <submittedName>
        <fullName evidence="1">Uncharacterized protein</fullName>
    </submittedName>
</protein>
<dbReference type="AlphaFoldDB" id="A0A4R5A4Q8"/>
<gene>
    <name evidence="1" type="ORF">E1298_42335</name>
</gene>
<comment type="caution">
    <text evidence="1">The sequence shown here is derived from an EMBL/GenBank/DDBJ whole genome shotgun (WGS) entry which is preliminary data.</text>
</comment>
<dbReference type="OrthoDB" id="275232at2"/>
<reference evidence="1 2" key="1">
    <citation type="submission" date="2019-03" db="EMBL/GenBank/DDBJ databases">
        <title>Draft genome sequences of novel Actinobacteria.</title>
        <authorList>
            <person name="Sahin N."/>
            <person name="Ay H."/>
            <person name="Saygin H."/>
        </authorList>
    </citation>
    <scope>NUCLEOTIDE SEQUENCE [LARGE SCALE GENOMIC DNA]</scope>
    <source>
        <strain evidence="1 2">H3C3</strain>
    </source>
</reference>